<proteinExistence type="predicted"/>
<dbReference type="AlphaFoldDB" id="A0A9Q1FQ97"/>
<comment type="caution">
    <text evidence="1">The sequence shown here is derived from an EMBL/GenBank/DDBJ whole genome shotgun (WGS) entry which is preliminary data.</text>
</comment>
<gene>
    <name evidence="1" type="ORF">SKAU_G00129390</name>
</gene>
<dbReference type="PANTHER" id="PTHR47331">
    <property type="entry name" value="PHD-TYPE DOMAIN-CONTAINING PROTEIN"/>
    <property type="match status" value="1"/>
</dbReference>
<protein>
    <submittedName>
        <fullName evidence="1">Uncharacterized protein</fullName>
    </submittedName>
</protein>
<dbReference type="InterPro" id="IPR008042">
    <property type="entry name" value="Retrotrans_Pao"/>
</dbReference>
<sequence length="166" mass="18299">MSLVVAEHTELCVFSDASTKAIGVVAYLKTIQQDGQTEVGFVMEELDQAMHVVLQATQRSAFAKELAALKAQKTIPKSSCLQQLSPIIEDKLIHVGGRLRHSNLGTDERHPIILPKDSHVSLLLTRHHHQQVKHQGRHITEGAVRAAGLWGLGWQETHKLSTLQAA</sequence>
<accession>A0A9Q1FQ97</accession>
<organism evidence="1 2">
    <name type="scientific">Synaphobranchus kaupii</name>
    <name type="common">Kaup's arrowtooth eel</name>
    <dbReference type="NCBI Taxonomy" id="118154"/>
    <lineage>
        <taxon>Eukaryota</taxon>
        <taxon>Metazoa</taxon>
        <taxon>Chordata</taxon>
        <taxon>Craniata</taxon>
        <taxon>Vertebrata</taxon>
        <taxon>Euteleostomi</taxon>
        <taxon>Actinopterygii</taxon>
        <taxon>Neopterygii</taxon>
        <taxon>Teleostei</taxon>
        <taxon>Anguilliformes</taxon>
        <taxon>Synaphobranchidae</taxon>
        <taxon>Synaphobranchus</taxon>
    </lineage>
</organism>
<dbReference type="Proteomes" id="UP001152622">
    <property type="component" value="Chromosome 4"/>
</dbReference>
<evidence type="ECO:0000313" key="1">
    <source>
        <dbReference type="EMBL" id="KAJ8364108.1"/>
    </source>
</evidence>
<keyword evidence="2" id="KW-1185">Reference proteome</keyword>
<dbReference type="Pfam" id="PF05380">
    <property type="entry name" value="Peptidase_A17"/>
    <property type="match status" value="1"/>
</dbReference>
<reference evidence="1" key="1">
    <citation type="journal article" date="2023" name="Science">
        <title>Genome structures resolve the early diversification of teleost fishes.</title>
        <authorList>
            <person name="Parey E."/>
            <person name="Louis A."/>
            <person name="Montfort J."/>
            <person name="Bouchez O."/>
            <person name="Roques C."/>
            <person name="Iampietro C."/>
            <person name="Lluch J."/>
            <person name="Castinel A."/>
            <person name="Donnadieu C."/>
            <person name="Desvignes T."/>
            <person name="Floi Bucao C."/>
            <person name="Jouanno E."/>
            <person name="Wen M."/>
            <person name="Mejri S."/>
            <person name="Dirks R."/>
            <person name="Jansen H."/>
            <person name="Henkel C."/>
            <person name="Chen W.J."/>
            <person name="Zahm M."/>
            <person name="Cabau C."/>
            <person name="Klopp C."/>
            <person name="Thompson A.W."/>
            <person name="Robinson-Rechavi M."/>
            <person name="Braasch I."/>
            <person name="Lecointre G."/>
            <person name="Bobe J."/>
            <person name="Postlethwait J.H."/>
            <person name="Berthelot C."/>
            <person name="Roest Crollius H."/>
            <person name="Guiguen Y."/>
        </authorList>
    </citation>
    <scope>NUCLEOTIDE SEQUENCE</scope>
    <source>
        <strain evidence="1">WJC10195</strain>
    </source>
</reference>
<evidence type="ECO:0000313" key="2">
    <source>
        <dbReference type="Proteomes" id="UP001152622"/>
    </source>
</evidence>
<name>A0A9Q1FQ97_SYNKA</name>
<dbReference type="PANTHER" id="PTHR47331:SF6">
    <property type="entry name" value="DOUBLECORTIN DOMAIN-CONTAINING PROTEIN"/>
    <property type="match status" value="1"/>
</dbReference>
<dbReference type="OrthoDB" id="8949414at2759"/>
<dbReference type="EMBL" id="JAINUF010000004">
    <property type="protein sequence ID" value="KAJ8364108.1"/>
    <property type="molecule type" value="Genomic_DNA"/>
</dbReference>